<comment type="caution">
    <text evidence="1">The sequence shown here is derived from an EMBL/GenBank/DDBJ whole genome shotgun (WGS) entry which is preliminary data.</text>
</comment>
<dbReference type="PANTHER" id="PTHR30336:SF20">
    <property type="entry name" value="DUF218 DOMAIN-CONTAINING PROTEIN"/>
    <property type="match status" value="1"/>
</dbReference>
<dbReference type="InterPro" id="IPR014729">
    <property type="entry name" value="Rossmann-like_a/b/a_fold"/>
</dbReference>
<dbReference type="Gene3D" id="1.10.3620.10">
    <property type="entry name" value="YdcF like domain"/>
    <property type="match status" value="1"/>
</dbReference>
<evidence type="ECO:0000313" key="1">
    <source>
        <dbReference type="EMBL" id="MBM2614879.1"/>
    </source>
</evidence>
<dbReference type="Gene3D" id="3.40.50.620">
    <property type="entry name" value="HUPs"/>
    <property type="match status" value="1"/>
</dbReference>
<proteinExistence type="predicted"/>
<dbReference type="EMBL" id="JAENHP010000001">
    <property type="protein sequence ID" value="MBM2614879.1"/>
    <property type="molecule type" value="Genomic_DNA"/>
</dbReference>
<name>A0ABS2A4V5_9ACTN</name>
<keyword evidence="2" id="KW-1185">Reference proteome</keyword>
<dbReference type="RefSeq" id="WP_203374731.1">
    <property type="nucleotide sequence ID" value="NZ_JAENHP010000001.1"/>
</dbReference>
<sequence>MIERHVNTLADFCALRDVPELTRDAVEEVAGGRVDVAILFGGSTLAGGDVFAQAIADEVADRYMIVGGQGHSTDVLRAAVGWPDAEGMTEAAIFDRYLGERHGVRTDLLEQESTNCGNNVTLALARLAEHHVPVRRILIIQDATMQRRMDAGFRLHAPRSRIVNFASHRTHVPVARPPLGMWAPERYLEMLMGEIPRFTGYGPEGRGFIAHVDVPAAVTEAWAALRDLGVGEARVADQRWAG</sequence>
<protein>
    <submittedName>
        <fullName evidence="1">YdcF family protein</fullName>
    </submittedName>
</protein>
<dbReference type="PANTHER" id="PTHR30336">
    <property type="entry name" value="INNER MEMBRANE PROTEIN, PROBABLE PERMEASE"/>
    <property type="match status" value="1"/>
</dbReference>
<gene>
    <name evidence="1" type="ORF">JIG36_04820</name>
</gene>
<dbReference type="Proteomes" id="UP000632138">
    <property type="component" value="Unassembled WGS sequence"/>
</dbReference>
<evidence type="ECO:0000313" key="2">
    <source>
        <dbReference type="Proteomes" id="UP000632138"/>
    </source>
</evidence>
<accession>A0ABS2A4V5</accession>
<reference evidence="1 2" key="1">
    <citation type="submission" date="2021-01" db="EMBL/GenBank/DDBJ databases">
        <title>Actinoplanes sp. nov. LDG1-06 isolated from lichen.</title>
        <authorList>
            <person name="Saeng-In P."/>
            <person name="Phongsopitanun W."/>
            <person name="Kanchanasin P."/>
            <person name="Yuki M."/>
            <person name="Kudo T."/>
            <person name="Ohkuma M."/>
            <person name="Tanasupawat S."/>
        </authorList>
    </citation>
    <scope>NUCLEOTIDE SEQUENCE [LARGE SCALE GENOMIC DNA]</scope>
    <source>
        <strain evidence="1 2">LDG1-06</strain>
    </source>
</reference>
<organism evidence="1 2">
    <name type="scientific">Paractinoplanes ovalisporus</name>
    <dbReference type="NCBI Taxonomy" id="2810368"/>
    <lineage>
        <taxon>Bacteria</taxon>
        <taxon>Bacillati</taxon>
        <taxon>Actinomycetota</taxon>
        <taxon>Actinomycetes</taxon>
        <taxon>Micromonosporales</taxon>
        <taxon>Micromonosporaceae</taxon>
        <taxon>Paractinoplanes</taxon>
    </lineage>
</organism>
<dbReference type="InterPro" id="IPR051599">
    <property type="entry name" value="Cell_Envelope_Assoc"/>
</dbReference>